<dbReference type="InterPro" id="IPR013766">
    <property type="entry name" value="Thioredoxin_domain"/>
</dbReference>
<keyword evidence="5" id="KW-0732">Signal</keyword>
<evidence type="ECO:0000256" key="2">
    <source>
        <dbReference type="ARBA" id="ARBA00023008"/>
    </source>
</evidence>
<proteinExistence type="inferred from homology"/>
<comment type="caution">
    <text evidence="7">The sequence shown here is derived from an EMBL/GenBank/DDBJ whole genome shotgun (WGS) entry which is preliminary data.</text>
</comment>
<dbReference type="PANTHER" id="PTHR12151">
    <property type="entry name" value="ELECTRON TRANSPORT PROTIN SCO1/SENC FAMILY MEMBER"/>
    <property type="match status" value="1"/>
</dbReference>
<organism evidence="7 8">
    <name type="scientific">Patulibacter medicamentivorans</name>
    <dbReference type="NCBI Taxonomy" id="1097667"/>
    <lineage>
        <taxon>Bacteria</taxon>
        <taxon>Bacillati</taxon>
        <taxon>Actinomycetota</taxon>
        <taxon>Thermoleophilia</taxon>
        <taxon>Solirubrobacterales</taxon>
        <taxon>Patulibacteraceae</taxon>
        <taxon>Patulibacter</taxon>
    </lineage>
</organism>
<dbReference type="PROSITE" id="PS51352">
    <property type="entry name" value="THIOREDOXIN_2"/>
    <property type="match status" value="1"/>
</dbReference>
<feature type="binding site" evidence="3">
    <location>
        <position position="78"/>
    </location>
    <ligand>
        <name>Cu cation</name>
        <dbReference type="ChEBI" id="CHEBI:23378"/>
    </ligand>
</feature>
<keyword evidence="8" id="KW-1185">Reference proteome</keyword>
<feature type="domain" description="Thioredoxin" evidence="6">
    <location>
        <begin position="40"/>
        <end position="195"/>
    </location>
</feature>
<feature type="signal peptide" evidence="5">
    <location>
        <begin position="1"/>
        <end position="17"/>
    </location>
</feature>
<sequence>MVTLVVTLAVAAILALARPDAEQGTAAGVVSASTPYAGATTPPAPAPEFRLRDQRGRETTIAQFRGRPLLVTFLYSHCQDTCPILARQIAGALDQVGGRPLPVIIISVDPGGDTAESSQRFLNRMRLGGRARFLLGDRARLAPIWKAYGVQPQGSGFDHSAKVFLLDGRGRQRVSFPVDQLTDDALAHDIGVLQAQDDGRAASR</sequence>
<feature type="chain" id="PRO_5039088557" evidence="5">
    <location>
        <begin position="18"/>
        <end position="204"/>
    </location>
</feature>
<dbReference type="GO" id="GO:0046872">
    <property type="term" value="F:metal ion binding"/>
    <property type="evidence" value="ECO:0007669"/>
    <property type="project" value="UniProtKB-KW"/>
</dbReference>
<dbReference type="InterPro" id="IPR036249">
    <property type="entry name" value="Thioredoxin-like_sf"/>
</dbReference>
<protein>
    <submittedName>
        <fullName evidence="7">Electron transport protein SCO1/SenC</fullName>
    </submittedName>
</protein>
<evidence type="ECO:0000256" key="4">
    <source>
        <dbReference type="PIRSR" id="PIRSR603782-2"/>
    </source>
</evidence>
<keyword evidence="3" id="KW-0479">Metal-binding</keyword>
<evidence type="ECO:0000256" key="5">
    <source>
        <dbReference type="SAM" id="SignalP"/>
    </source>
</evidence>
<evidence type="ECO:0000256" key="3">
    <source>
        <dbReference type="PIRSR" id="PIRSR603782-1"/>
    </source>
</evidence>
<accession>H0E5W1</accession>
<feature type="binding site" evidence="3">
    <location>
        <position position="82"/>
    </location>
    <ligand>
        <name>Cu cation</name>
        <dbReference type="ChEBI" id="CHEBI:23378"/>
    </ligand>
</feature>
<comment type="similarity">
    <text evidence="1">Belongs to the SCO1/2 family.</text>
</comment>
<dbReference type="EMBL" id="AGUD01000195">
    <property type="protein sequence ID" value="EHN10943.1"/>
    <property type="molecule type" value="Genomic_DNA"/>
</dbReference>
<dbReference type="CDD" id="cd02968">
    <property type="entry name" value="SCO"/>
    <property type="match status" value="1"/>
</dbReference>
<dbReference type="Gene3D" id="3.40.30.10">
    <property type="entry name" value="Glutaredoxin"/>
    <property type="match status" value="1"/>
</dbReference>
<evidence type="ECO:0000259" key="6">
    <source>
        <dbReference type="PROSITE" id="PS51352"/>
    </source>
</evidence>
<dbReference type="InterPro" id="IPR003782">
    <property type="entry name" value="SCO1/SenC"/>
</dbReference>
<keyword evidence="4" id="KW-1015">Disulfide bond</keyword>
<dbReference type="SUPFAM" id="SSF52833">
    <property type="entry name" value="Thioredoxin-like"/>
    <property type="match status" value="1"/>
</dbReference>
<evidence type="ECO:0000256" key="1">
    <source>
        <dbReference type="ARBA" id="ARBA00010996"/>
    </source>
</evidence>
<evidence type="ECO:0000313" key="8">
    <source>
        <dbReference type="Proteomes" id="UP000005143"/>
    </source>
</evidence>
<reference evidence="7 8" key="1">
    <citation type="journal article" date="2013" name="Biodegradation">
        <title>Quantitative proteomic analysis of ibuprofen-degrading Patulibacter sp. strain I11.</title>
        <authorList>
            <person name="Almeida B."/>
            <person name="Kjeldal H."/>
            <person name="Lolas I."/>
            <person name="Knudsen A.D."/>
            <person name="Carvalho G."/>
            <person name="Nielsen K.L."/>
            <person name="Barreto Crespo M.T."/>
            <person name="Stensballe A."/>
            <person name="Nielsen J.L."/>
        </authorList>
    </citation>
    <scope>NUCLEOTIDE SEQUENCE [LARGE SCALE GENOMIC DNA]</scope>
    <source>
        <strain evidence="7 8">I11</strain>
    </source>
</reference>
<dbReference type="Proteomes" id="UP000005143">
    <property type="component" value="Unassembled WGS sequence"/>
</dbReference>
<feature type="disulfide bond" description="Redox-active" evidence="4">
    <location>
        <begin position="78"/>
        <end position="82"/>
    </location>
</feature>
<evidence type="ECO:0000313" key="7">
    <source>
        <dbReference type="EMBL" id="EHN10943.1"/>
    </source>
</evidence>
<dbReference type="PANTHER" id="PTHR12151:SF25">
    <property type="entry name" value="LINALOOL DEHYDRATASE_ISOMERASE DOMAIN-CONTAINING PROTEIN"/>
    <property type="match status" value="1"/>
</dbReference>
<dbReference type="AlphaFoldDB" id="H0E5W1"/>
<dbReference type="Pfam" id="PF02630">
    <property type="entry name" value="SCO1-SenC"/>
    <property type="match status" value="1"/>
</dbReference>
<gene>
    <name evidence="7" type="ORF">PAI11_22100</name>
</gene>
<name>H0E5W1_9ACTN</name>
<keyword evidence="2 3" id="KW-0186">Copper</keyword>